<keyword evidence="3" id="KW-0408">Iron</keyword>
<dbReference type="EMBL" id="DRUC01000113">
    <property type="protein sequence ID" value="HHF48939.1"/>
    <property type="molecule type" value="Genomic_DNA"/>
</dbReference>
<dbReference type="SUPFAM" id="SSF54862">
    <property type="entry name" value="4Fe-4S ferredoxins"/>
    <property type="match status" value="1"/>
</dbReference>
<dbReference type="Pfam" id="PF13247">
    <property type="entry name" value="Fer4_11"/>
    <property type="match status" value="1"/>
</dbReference>
<keyword evidence="4" id="KW-0411">Iron-sulfur</keyword>
<dbReference type="Pfam" id="PF12800">
    <property type="entry name" value="Fer4_4"/>
    <property type="match status" value="1"/>
</dbReference>
<evidence type="ECO:0000259" key="5">
    <source>
        <dbReference type="PROSITE" id="PS51379"/>
    </source>
</evidence>
<keyword evidence="1" id="KW-0004">4Fe-4S</keyword>
<feature type="domain" description="4Fe-4S ferredoxin-type" evidence="5">
    <location>
        <begin position="2"/>
        <end position="33"/>
    </location>
</feature>
<proteinExistence type="predicted"/>
<dbReference type="GO" id="GO:0016491">
    <property type="term" value="F:oxidoreductase activity"/>
    <property type="evidence" value="ECO:0007669"/>
    <property type="project" value="UniProtKB-ARBA"/>
</dbReference>
<dbReference type="Gene3D" id="3.30.70.20">
    <property type="match status" value="2"/>
</dbReference>
<dbReference type="PROSITE" id="PS00198">
    <property type="entry name" value="4FE4S_FER_1"/>
    <property type="match status" value="1"/>
</dbReference>
<evidence type="ECO:0000313" key="7">
    <source>
        <dbReference type="EMBL" id="HGU58740.1"/>
    </source>
</evidence>
<dbReference type="PANTHER" id="PTHR43177">
    <property type="entry name" value="PROTEIN NRFC"/>
    <property type="match status" value="1"/>
</dbReference>
<organism evidence="7">
    <name type="scientific">Geoglobus ahangari</name>
    <dbReference type="NCBI Taxonomy" id="113653"/>
    <lineage>
        <taxon>Archaea</taxon>
        <taxon>Methanobacteriati</taxon>
        <taxon>Methanobacteriota</taxon>
        <taxon>Archaeoglobi</taxon>
        <taxon>Archaeoglobales</taxon>
        <taxon>Archaeoglobaceae</taxon>
        <taxon>Geoglobus</taxon>
    </lineage>
</organism>
<comment type="caution">
    <text evidence="7">The sequence shown here is derived from an EMBL/GenBank/DDBJ whole genome shotgun (WGS) entry which is preliminary data.</text>
</comment>
<dbReference type="AlphaFoldDB" id="A0A7C4WCX5"/>
<keyword evidence="2" id="KW-0479">Metal-binding</keyword>
<evidence type="ECO:0000256" key="1">
    <source>
        <dbReference type="ARBA" id="ARBA00022485"/>
    </source>
</evidence>
<evidence type="ECO:0000256" key="3">
    <source>
        <dbReference type="ARBA" id="ARBA00023004"/>
    </source>
</evidence>
<accession>A0A7C4WCX5</accession>
<dbReference type="InterPro" id="IPR050954">
    <property type="entry name" value="ET_IronSulfur_Cluster-Binding"/>
</dbReference>
<reference evidence="7" key="1">
    <citation type="journal article" date="2020" name="mSystems">
        <title>Genome- and Community-Level Interaction Insights into Carbon Utilization and Element Cycling Functions of Hydrothermarchaeota in Hydrothermal Sediment.</title>
        <authorList>
            <person name="Zhou Z."/>
            <person name="Liu Y."/>
            <person name="Xu W."/>
            <person name="Pan J."/>
            <person name="Luo Z.H."/>
            <person name="Li M."/>
        </authorList>
    </citation>
    <scope>NUCLEOTIDE SEQUENCE [LARGE SCALE GENOMIC DNA]</scope>
    <source>
        <strain evidence="8">SpSt-10</strain>
        <strain evidence="7">SpSt-62</strain>
        <strain evidence="6">SpSt-97</strain>
    </source>
</reference>
<dbReference type="PROSITE" id="PS51379">
    <property type="entry name" value="4FE4S_FER_2"/>
    <property type="match status" value="3"/>
</dbReference>
<dbReference type="EMBL" id="DTPI01000029">
    <property type="protein sequence ID" value="HGE66421.1"/>
    <property type="molecule type" value="Genomic_DNA"/>
</dbReference>
<dbReference type="GO" id="GO:0051539">
    <property type="term" value="F:4 iron, 4 sulfur cluster binding"/>
    <property type="evidence" value="ECO:0007669"/>
    <property type="project" value="UniProtKB-KW"/>
</dbReference>
<dbReference type="PANTHER" id="PTHR43177:SF3">
    <property type="entry name" value="PROTEIN NRFC HOMOLOG"/>
    <property type="match status" value="1"/>
</dbReference>
<dbReference type="GO" id="GO:0046872">
    <property type="term" value="F:metal ion binding"/>
    <property type="evidence" value="ECO:0007669"/>
    <property type="project" value="UniProtKB-KW"/>
</dbReference>
<evidence type="ECO:0000313" key="6">
    <source>
        <dbReference type="EMBL" id="HGE66421.1"/>
    </source>
</evidence>
<evidence type="ECO:0000256" key="4">
    <source>
        <dbReference type="ARBA" id="ARBA00023014"/>
    </source>
</evidence>
<gene>
    <name evidence="8" type="ORF">ENL48_07520</name>
    <name evidence="7" type="ORF">ENT89_00705</name>
    <name evidence="6" type="ORF">ENX77_04790</name>
</gene>
<evidence type="ECO:0000313" key="8">
    <source>
        <dbReference type="EMBL" id="HHF48939.1"/>
    </source>
</evidence>
<dbReference type="InterPro" id="IPR017896">
    <property type="entry name" value="4Fe4S_Fe-S-bd"/>
</dbReference>
<dbReference type="InterPro" id="IPR017900">
    <property type="entry name" value="4Fe4S_Fe_S_CS"/>
</dbReference>
<dbReference type="EMBL" id="DTAK01000005">
    <property type="protein sequence ID" value="HGU58740.1"/>
    <property type="molecule type" value="Genomic_DNA"/>
</dbReference>
<sequence>MKLLRIADIEKCVGCSICMYACSRKNTRDPRIGYGRSAILAVSLSGFERGSAVIFCHACKEPPCAQVCPTNALKPRKKGGVIYSEKHCIGCKNCIEACRINAIFEREDGKISVCIHCGYCADFCPHGVLEVVEI</sequence>
<name>A0A7C4WCX5_9EURY</name>
<evidence type="ECO:0000256" key="2">
    <source>
        <dbReference type="ARBA" id="ARBA00022723"/>
    </source>
</evidence>
<feature type="domain" description="4Fe-4S ferredoxin-type" evidence="5">
    <location>
        <begin position="114"/>
        <end position="134"/>
    </location>
</feature>
<feature type="domain" description="4Fe-4S ferredoxin-type" evidence="5">
    <location>
        <begin position="79"/>
        <end position="108"/>
    </location>
</feature>
<protein>
    <submittedName>
        <fullName evidence="7">[Fe-S]-binding protein</fullName>
    </submittedName>
</protein>